<proteinExistence type="predicted"/>
<evidence type="ECO:0000259" key="3">
    <source>
        <dbReference type="Pfam" id="PF18962"/>
    </source>
</evidence>
<evidence type="ECO:0000313" key="5">
    <source>
        <dbReference type="Proteomes" id="UP001500736"/>
    </source>
</evidence>
<dbReference type="InterPro" id="IPR026444">
    <property type="entry name" value="Secre_tail"/>
</dbReference>
<accession>A0ABP3V540</accession>
<dbReference type="Gene3D" id="2.130.10.130">
    <property type="entry name" value="Integrin alpha, N-terminal"/>
    <property type="match status" value="2"/>
</dbReference>
<evidence type="ECO:0000256" key="1">
    <source>
        <dbReference type="ARBA" id="ARBA00022729"/>
    </source>
</evidence>
<dbReference type="InterPro" id="IPR028994">
    <property type="entry name" value="Integrin_alpha_N"/>
</dbReference>
<dbReference type="InterPro" id="IPR013517">
    <property type="entry name" value="FG-GAP"/>
</dbReference>
<feature type="domain" description="ASPIC/UnbV" evidence="2">
    <location>
        <begin position="418"/>
        <end position="485"/>
    </location>
</feature>
<dbReference type="SUPFAM" id="SSF69318">
    <property type="entry name" value="Integrin alpha N-terminal domain"/>
    <property type="match status" value="1"/>
</dbReference>
<gene>
    <name evidence="4" type="ORF">GCM10009431_22990</name>
</gene>
<evidence type="ECO:0008006" key="6">
    <source>
        <dbReference type="Google" id="ProtNLM"/>
    </source>
</evidence>
<dbReference type="InterPro" id="IPR011519">
    <property type="entry name" value="UnbV_ASPIC"/>
</dbReference>
<dbReference type="PANTHER" id="PTHR16026">
    <property type="entry name" value="CARTILAGE ACIDIC PROTEIN 1"/>
    <property type="match status" value="1"/>
</dbReference>
<organism evidence="4 5">
    <name type="scientific">Gaetbulibacter jejuensis</name>
    <dbReference type="NCBI Taxonomy" id="584607"/>
    <lineage>
        <taxon>Bacteria</taxon>
        <taxon>Pseudomonadati</taxon>
        <taxon>Bacteroidota</taxon>
        <taxon>Flavobacteriia</taxon>
        <taxon>Flavobacteriales</taxon>
        <taxon>Flavobacteriaceae</taxon>
        <taxon>Gaetbulibacter</taxon>
    </lineage>
</organism>
<comment type="caution">
    <text evidence="4">The sequence shown here is derived from an EMBL/GenBank/DDBJ whole genome shotgun (WGS) entry which is preliminary data.</text>
</comment>
<name>A0ABP3V540_9FLAO</name>
<dbReference type="InterPro" id="IPR027039">
    <property type="entry name" value="Crtac1"/>
</dbReference>
<dbReference type="Pfam" id="PF07593">
    <property type="entry name" value="UnbV_ASPIC"/>
    <property type="match status" value="1"/>
</dbReference>
<protein>
    <recommendedName>
        <fullName evidence="6">Secreted protein (Por secretion system target)</fullName>
    </recommendedName>
</protein>
<sequence>MKLNRNILVFFICAIVLVVQPVHSQIFFEEQANALGINISGGSTVRLGGVSFFDYDNDGWDDLTFGTKDVDPVRFFKNNNGTFVEETFNININGHSKQVIWVDYDNDGDNDLFVARLDANNKLFQNDGNFNFTDVTASAGFSNAALISYGASFGDYDNDGFLDVFISNKDDDGIIPNQLYHNNGDGTFTDVSVAAGISTVGHLSFCSAFFDYDKDGYLDIYISNDRMNNPNIMYHNNGDGTFTDTSAATGTNIIANAMSTTIGDYNYDGWLDIYVTNTSEGNFLLKNNGDGTFTDMANYTGTLFHSIGWGAIFLDADNDMDLDMYVSGMINNPNIGVLTSAFYESVPGYIFQIPSNAGFANDNYRSFANAIGDVDNNGYPDFIVMNESPDNHTLWQNSGGTNNWLKVKLEGVISNKNGIGSWIEIMANGQVMYRYTLCGEGFLSQNSASEFFGLGTATTIDYIKVNWLSGVEDMYYNVNPNQTLTLVEGETLSTNEFSQANFHLTPNPTTGIIQVFNITQPTKTVVYDVAGRLIDEMTLTSVNHTINLKAQAKGMYFVTLEQGGRKVVKKVVLQ</sequence>
<keyword evidence="1" id="KW-0732">Signal</keyword>
<dbReference type="NCBIfam" id="TIGR04183">
    <property type="entry name" value="Por_Secre_tail"/>
    <property type="match status" value="1"/>
</dbReference>
<dbReference type="Pfam" id="PF13517">
    <property type="entry name" value="FG-GAP_3"/>
    <property type="match status" value="2"/>
</dbReference>
<feature type="domain" description="Secretion system C-terminal sorting" evidence="3">
    <location>
        <begin position="506"/>
        <end position="572"/>
    </location>
</feature>
<dbReference type="Proteomes" id="UP001500736">
    <property type="component" value="Unassembled WGS sequence"/>
</dbReference>
<dbReference type="PANTHER" id="PTHR16026:SF0">
    <property type="entry name" value="CARTILAGE ACIDIC PROTEIN 1"/>
    <property type="match status" value="1"/>
</dbReference>
<dbReference type="Pfam" id="PF18962">
    <property type="entry name" value="Por_Secre_tail"/>
    <property type="match status" value="1"/>
</dbReference>
<evidence type="ECO:0000313" key="4">
    <source>
        <dbReference type="EMBL" id="GAA0746548.1"/>
    </source>
</evidence>
<keyword evidence="5" id="KW-1185">Reference proteome</keyword>
<dbReference type="EMBL" id="BAAAGF010000003">
    <property type="protein sequence ID" value="GAA0746548.1"/>
    <property type="molecule type" value="Genomic_DNA"/>
</dbReference>
<evidence type="ECO:0000259" key="2">
    <source>
        <dbReference type="Pfam" id="PF07593"/>
    </source>
</evidence>
<dbReference type="RefSeq" id="WP_343798412.1">
    <property type="nucleotide sequence ID" value="NZ_BAAAGF010000003.1"/>
</dbReference>
<reference evidence="5" key="1">
    <citation type="journal article" date="2019" name="Int. J. Syst. Evol. Microbiol.">
        <title>The Global Catalogue of Microorganisms (GCM) 10K type strain sequencing project: providing services to taxonomists for standard genome sequencing and annotation.</title>
        <authorList>
            <consortium name="The Broad Institute Genomics Platform"/>
            <consortium name="The Broad Institute Genome Sequencing Center for Infectious Disease"/>
            <person name="Wu L."/>
            <person name="Ma J."/>
        </authorList>
    </citation>
    <scope>NUCLEOTIDE SEQUENCE [LARGE SCALE GENOMIC DNA]</scope>
    <source>
        <strain evidence="5">JCM 15976</strain>
    </source>
</reference>